<dbReference type="eggNOG" id="COG0266">
    <property type="taxonomic scope" value="Bacteria"/>
</dbReference>
<feature type="domain" description="FPG-type" evidence="16">
    <location>
        <begin position="261"/>
        <end position="295"/>
    </location>
</feature>
<dbReference type="KEGG" id="tsa:AciPR4_3028"/>
<keyword evidence="8" id="KW-0862">Zinc</keyword>
<dbReference type="SUPFAM" id="SSF57716">
    <property type="entry name" value="Glucocorticoid receptor-like (DNA-binding domain)"/>
    <property type="match status" value="1"/>
</dbReference>
<evidence type="ECO:0000256" key="12">
    <source>
        <dbReference type="ARBA" id="ARBA00023268"/>
    </source>
</evidence>
<comment type="similarity">
    <text evidence="2">Belongs to the FPG family.</text>
</comment>
<evidence type="ECO:0000259" key="17">
    <source>
        <dbReference type="PROSITE" id="PS51068"/>
    </source>
</evidence>
<dbReference type="STRING" id="401053.AciPR4_3028"/>
<dbReference type="Gene3D" id="3.20.190.10">
    <property type="entry name" value="MutM-like, N-terminal"/>
    <property type="match status" value="1"/>
</dbReference>
<dbReference type="Gene3D" id="1.10.8.50">
    <property type="match status" value="1"/>
</dbReference>
<keyword evidence="12" id="KW-0511">Multifunctional enzyme</keyword>
<dbReference type="PROSITE" id="PS01242">
    <property type="entry name" value="ZF_FPG_1"/>
    <property type="match status" value="1"/>
</dbReference>
<gene>
    <name evidence="18" type="ordered locus">AciPR4_3028</name>
</gene>
<evidence type="ECO:0000256" key="3">
    <source>
        <dbReference type="ARBA" id="ARBA00012720"/>
    </source>
</evidence>
<evidence type="ECO:0000256" key="8">
    <source>
        <dbReference type="ARBA" id="ARBA00022833"/>
    </source>
</evidence>
<keyword evidence="10" id="KW-0234">DNA repair</keyword>
<dbReference type="GO" id="GO:0006284">
    <property type="term" value="P:base-excision repair"/>
    <property type="evidence" value="ECO:0007669"/>
    <property type="project" value="InterPro"/>
</dbReference>
<proteinExistence type="inferred from homology"/>
<keyword evidence="6 15" id="KW-0863">Zinc-finger</keyword>
<dbReference type="InterPro" id="IPR000214">
    <property type="entry name" value="Znf_DNA_glyclase/AP_lyase"/>
</dbReference>
<dbReference type="CDD" id="cd08970">
    <property type="entry name" value="AcNei1_N"/>
    <property type="match status" value="1"/>
</dbReference>
<dbReference type="InterPro" id="IPR012319">
    <property type="entry name" value="FPG_cat"/>
</dbReference>
<evidence type="ECO:0000256" key="6">
    <source>
        <dbReference type="ARBA" id="ARBA00022771"/>
    </source>
</evidence>
<evidence type="ECO:0000259" key="16">
    <source>
        <dbReference type="PROSITE" id="PS51066"/>
    </source>
</evidence>
<dbReference type="EMBL" id="CP002467">
    <property type="protein sequence ID" value="ADV83787.1"/>
    <property type="molecule type" value="Genomic_DNA"/>
</dbReference>
<evidence type="ECO:0000256" key="4">
    <source>
        <dbReference type="ARBA" id="ARBA00022723"/>
    </source>
</evidence>
<dbReference type="GO" id="GO:0000703">
    <property type="term" value="F:oxidized pyrimidine nucleobase lesion DNA N-glycosylase activity"/>
    <property type="evidence" value="ECO:0007669"/>
    <property type="project" value="TreeGrafter"/>
</dbReference>
<keyword evidence="19" id="KW-1185">Reference proteome</keyword>
<feature type="domain" description="Formamidopyrimidine-DNA glycosylase catalytic" evidence="17">
    <location>
        <begin position="2"/>
        <end position="99"/>
    </location>
</feature>
<keyword evidence="4" id="KW-0479">Metal-binding</keyword>
<evidence type="ECO:0000256" key="14">
    <source>
        <dbReference type="ARBA" id="ARBA00044632"/>
    </source>
</evidence>
<dbReference type="HOGENOM" id="CLU_038423_2_1_0"/>
<evidence type="ECO:0000256" key="15">
    <source>
        <dbReference type="PROSITE-ProRule" id="PRU00391"/>
    </source>
</evidence>
<dbReference type="RefSeq" id="WP_013569518.1">
    <property type="nucleotide sequence ID" value="NC_014963.1"/>
</dbReference>
<evidence type="ECO:0000256" key="11">
    <source>
        <dbReference type="ARBA" id="ARBA00023239"/>
    </source>
</evidence>
<name>E8V5W9_TERSS</name>
<dbReference type="Pfam" id="PF06827">
    <property type="entry name" value="zf-FPG_IleRS"/>
    <property type="match status" value="1"/>
</dbReference>
<evidence type="ECO:0000313" key="19">
    <source>
        <dbReference type="Proteomes" id="UP000006844"/>
    </source>
</evidence>
<reference evidence="18 19" key="1">
    <citation type="journal article" date="2012" name="Stand. Genomic Sci.">
        <title>Complete genome sequence of Terriglobus saanensis type strain SP1PR4(T), an Acidobacteria from tundra soil.</title>
        <authorList>
            <person name="Rawat S.R."/>
            <person name="Mannisto M.K."/>
            <person name="Starovoytov V."/>
            <person name="Goodwin L."/>
            <person name="Nolan M."/>
            <person name="Hauser L."/>
            <person name="Land M."/>
            <person name="Davenport K.W."/>
            <person name="Woyke T."/>
            <person name="Haggblom M.M."/>
        </authorList>
    </citation>
    <scope>NUCLEOTIDE SEQUENCE</scope>
    <source>
        <strain evidence="19">ATCC BAA-1853 / DSM 23119 / SP1PR4</strain>
    </source>
</reference>
<keyword evidence="9 18" id="KW-0238">DNA-binding</keyword>
<keyword evidence="5" id="KW-0227">DNA damage</keyword>
<evidence type="ECO:0000256" key="13">
    <source>
        <dbReference type="ARBA" id="ARBA00023295"/>
    </source>
</evidence>
<comment type="cofactor">
    <cofactor evidence="1">
        <name>Zn(2+)</name>
        <dbReference type="ChEBI" id="CHEBI:29105"/>
    </cofactor>
</comment>
<dbReference type="PANTHER" id="PTHR42697">
    <property type="entry name" value="ENDONUCLEASE 8"/>
    <property type="match status" value="1"/>
</dbReference>
<dbReference type="SMART" id="SM00898">
    <property type="entry name" value="Fapy_DNA_glyco"/>
    <property type="match status" value="1"/>
</dbReference>
<evidence type="ECO:0000256" key="5">
    <source>
        <dbReference type="ARBA" id="ARBA00022763"/>
    </source>
</evidence>
<evidence type="ECO:0000313" key="18">
    <source>
        <dbReference type="EMBL" id="ADV83787.1"/>
    </source>
</evidence>
<dbReference type="Pfam" id="PF06831">
    <property type="entry name" value="H2TH"/>
    <property type="match status" value="1"/>
</dbReference>
<evidence type="ECO:0000256" key="1">
    <source>
        <dbReference type="ARBA" id="ARBA00001947"/>
    </source>
</evidence>
<dbReference type="OrthoDB" id="9800855at2"/>
<evidence type="ECO:0000256" key="10">
    <source>
        <dbReference type="ARBA" id="ARBA00023204"/>
    </source>
</evidence>
<dbReference type="InterPro" id="IPR010663">
    <property type="entry name" value="Znf_FPG/IleRS"/>
</dbReference>
<dbReference type="Proteomes" id="UP000006844">
    <property type="component" value="Chromosome"/>
</dbReference>
<dbReference type="EC" id="4.2.99.18" evidence="3"/>
<sequence>MPEGNEIHRWAERHNAAFAGKKIRVDAPEGSRFQDAALVDNRKLEKVIAVGKHLGYDFGKDRILHIHLGMYGDFSEGTGPLPPEKGALRVRLYDAQAIKGPVEPGESKRHAWYSNDDGTGHIEAAKVAWVELRGPTDCSVFSQQQWEALEARLGPDPLNGDPATKFVEKVRARKTAVAALLMDQTIAAGVGNIYRAELLFRAKLDPFTPGNAVSEKTLEAIWKDAIPLMKAGMVDRRIITTKPKDRPTKKTGLPLKEEAHYVYRRQGKPCLICGTKILTQVMAGRNLFWCPNCQAPASHSMKVPA</sequence>
<dbReference type="PROSITE" id="PS51068">
    <property type="entry name" value="FPG_CAT"/>
    <property type="match status" value="1"/>
</dbReference>
<keyword evidence="11 18" id="KW-0456">Lyase</keyword>
<dbReference type="SUPFAM" id="SSF46946">
    <property type="entry name" value="S13-like H2TH domain"/>
    <property type="match status" value="1"/>
</dbReference>
<dbReference type="GO" id="GO:0008270">
    <property type="term" value="F:zinc ion binding"/>
    <property type="evidence" value="ECO:0007669"/>
    <property type="project" value="UniProtKB-KW"/>
</dbReference>
<protein>
    <recommendedName>
        <fullName evidence="3">DNA-(apurinic or apyrimidinic site) lyase</fullName>
        <ecNumber evidence="3">4.2.99.18</ecNumber>
    </recommendedName>
</protein>
<dbReference type="GO" id="GO:0003684">
    <property type="term" value="F:damaged DNA binding"/>
    <property type="evidence" value="ECO:0007669"/>
    <property type="project" value="InterPro"/>
</dbReference>
<dbReference type="GO" id="GO:0140078">
    <property type="term" value="F:class I DNA-(apurinic or apyrimidinic site) endonuclease activity"/>
    <property type="evidence" value="ECO:0007669"/>
    <property type="project" value="UniProtKB-EC"/>
</dbReference>
<dbReference type="SMART" id="SM01232">
    <property type="entry name" value="H2TH"/>
    <property type="match status" value="1"/>
</dbReference>
<dbReference type="InterPro" id="IPR015886">
    <property type="entry name" value="H2TH_FPG"/>
</dbReference>
<keyword evidence="13" id="KW-0326">Glycosidase</keyword>
<organism evidence="18 19">
    <name type="scientific">Terriglobus saanensis (strain ATCC BAA-1853 / DSM 23119 / SP1PR4)</name>
    <dbReference type="NCBI Taxonomy" id="401053"/>
    <lineage>
        <taxon>Bacteria</taxon>
        <taxon>Pseudomonadati</taxon>
        <taxon>Acidobacteriota</taxon>
        <taxon>Terriglobia</taxon>
        <taxon>Terriglobales</taxon>
        <taxon>Acidobacteriaceae</taxon>
        <taxon>Terriglobus</taxon>
    </lineage>
</organism>
<evidence type="ECO:0000256" key="9">
    <source>
        <dbReference type="ARBA" id="ARBA00023125"/>
    </source>
</evidence>
<evidence type="ECO:0000256" key="2">
    <source>
        <dbReference type="ARBA" id="ARBA00009409"/>
    </source>
</evidence>
<dbReference type="AlphaFoldDB" id="E8V5W9"/>
<keyword evidence="7" id="KW-0378">Hydrolase</keyword>
<dbReference type="InterPro" id="IPR015887">
    <property type="entry name" value="DNA_glyclase_Znf_dom_DNA_BS"/>
</dbReference>
<dbReference type="Pfam" id="PF01149">
    <property type="entry name" value="Fapy_DNA_glyco"/>
    <property type="match status" value="1"/>
</dbReference>
<dbReference type="PANTHER" id="PTHR42697:SF3">
    <property type="entry name" value="ENDONUCLEASE 8 1"/>
    <property type="match status" value="1"/>
</dbReference>
<dbReference type="InterPro" id="IPR035937">
    <property type="entry name" value="FPG_N"/>
</dbReference>
<evidence type="ECO:0000256" key="7">
    <source>
        <dbReference type="ARBA" id="ARBA00022801"/>
    </source>
</evidence>
<dbReference type="PROSITE" id="PS51066">
    <property type="entry name" value="ZF_FPG_2"/>
    <property type="match status" value="1"/>
</dbReference>
<accession>E8V5W9</accession>
<dbReference type="InterPro" id="IPR010979">
    <property type="entry name" value="Ribosomal_uS13-like_H2TH"/>
</dbReference>
<dbReference type="SUPFAM" id="SSF81624">
    <property type="entry name" value="N-terminal domain of MutM-like DNA repair proteins"/>
    <property type="match status" value="1"/>
</dbReference>
<comment type="catalytic activity">
    <reaction evidence="14">
        <text>2'-deoxyribonucleotide-(2'-deoxyribose 5'-phosphate)-2'-deoxyribonucleotide-DNA = a 3'-end 2'-deoxyribonucleotide-(2,3-dehydro-2,3-deoxyribose 5'-phosphate)-DNA + a 5'-end 5'-phospho-2'-deoxyribonucleoside-DNA + H(+)</text>
        <dbReference type="Rhea" id="RHEA:66592"/>
        <dbReference type="Rhea" id="RHEA-COMP:13180"/>
        <dbReference type="Rhea" id="RHEA-COMP:16897"/>
        <dbReference type="Rhea" id="RHEA-COMP:17067"/>
        <dbReference type="ChEBI" id="CHEBI:15378"/>
        <dbReference type="ChEBI" id="CHEBI:136412"/>
        <dbReference type="ChEBI" id="CHEBI:157695"/>
        <dbReference type="ChEBI" id="CHEBI:167181"/>
        <dbReference type="EC" id="4.2.99.18"/>
    </reaction>
</comment>